<dbReference type="KEGG" id="carl:PXC00_00035"/>
<proteinExistence type="predicted"/>
<keyword evidence="1" id="KW-1133">Transmembrane helix</keyword>
<keyword evidence="1" id="KW-0472">Membrane</keyword>
<gene>
    <name evidence="2" type="ORF">PXC00_00035</name>
</gene>
<feature type="transmembrane region" description="Helical" evidence="1">
    <location>
        <begin position="47"/>
        <end position="65"/>
    </location>
</feature>
<name>A0AA97D9L0_9FIRM</name>
<keyword evidence="3" id="KW-1185">Reference proteome</keyword>
<dbReference type="AlphaFoldDB" id="A0AA97D9L0"/>
<organism evidence="2 3">
    <name type="scientific">Caproicibacterium argilliputei</name>
    <dbReference type="NCBI Taxonomy" id="3030016"/>
    <lineage>
        <taxon>Bacteria</taxon>
        <taxon>Bacillati</taxon>
        <taxon>Bacillota</taxon>
        <taxon>Clostridia</taxon>
        <taxon>Eubacteriales</taxon>
        <taxon>Oscillospiraceae</taxon>
        <taxon>Caproicibacterium</taxon>
    </lineage>
</organism>
<reference evidence="2" key="2">
    <citation type="submission" date="2024-06" db="EMBL/GenBank/DDBJ databases">
        <title>Caproicibacterium argilliputei sp. nov, a novel caproic acid producing anaerobic bacterium isolated from pit mud.</title>
        <authorList>
            <person name="Xia S."/>
        </authorList>
    </citation>
    <scope>NUCLEOTIDE SEQUENCE</scope>
    <source>
        <strain evidence="2">ZCY20-5</strain>
    </source>
</reference>
<protein>
    <submittedName>
        <fullName evidence="2">Uncharacterized protein</fullName>
    </submittedName>
</protein>
<evidence type="ECO:0000313" key="3">
    <source>
        <dbReference type="Proteomes" id="UP001300604"/>
    </source>
</evidence>
<dbReference type="EMBL" id="CP135996">
    <property type="protein sequence ID" value="WOC32289.1"/>
    <property type="molecule type" value="Genomic_DNA"/>
</dbReference>
<evidence type="ECO:0000313" key="2">
    <source>
        <dbReference type="EMBL" id="WOC32289.1"/>
    </source>
</evidence>
<sequence>MHKETTACPWCGAHCSEQTGRAALQAERHICPVCGRPSRAVRSKKRIGVWLLLAAVLCLLDFLFLVLGVPLLPVFLLTAGCTACLWCFRGHTVVFRKITDA</sequence>
<dbReference type="RefSeq" id="WP_275845899.1">
    <property type="nucleotide sequence ID" value="NZ_CP135996.1"/>
</dbReference>
<evidence type="ECO:0000256" key="1">
    <source>
        <dbReference type="SAM" id="Phobius"/>
    </source>
</evidence>
<reference evidence="2" key="1">
    <citation type="submission" date="2023-09" db="EMBL/GenBank/DDBJ databases">
        <authorList>
            <person name="Zeng C."/>
        </authorList>
    </citation>
    <scope>NUCLEOTIDE SEQUENCE</scope>
    <source>
        <strain evidence="2">ZCY20-5</strain>
    </source>
</reference>
<feature type="transmembrane region" description="Helical" evidence="1">
    <location>
        <begin position="71"/>
        <end position="88"/>
    </location>
</feature>
<keyword evidence="1" id="KW-0812">Transmembrane</keyword>
<dbReference type="Proteomes" id="UP001300604">
    <property type="component" value="Chromosome"/>
</dbReference>
<accession>A0AA97D9L0</accession>